<dbReference type="AlphaFoldDB" id="A0A8T0L211"/>
<sequence length="211" mass="23660">MTEMKLVDGMTEDKREAIGLNIARFRAPFLAFTKTKLPGTTNPPSLLTKKTTTEKAMGNCLVLQEKVVRIMKTDGKILEYKTPIRVEEVLLQFSGHAVSESLTVVRYLEPQTKLVRGQLYHLVALPPPSPKTNKKVRFADPEVQDVQKSNVVRIKLVISKQELQDMLQNGGFSVSNMLSLVDEVKVEDLSQKNDDVSQGWKPALESIPEVK</sequence>
<feature type="region of interest" description="Disordered" evidence="1">
    <location>
        <begin position="190"/>
        <end position="211"/>
    </location>
</feature>
<dbReference type="Proteomes" id="UP000743370">
    <property type="component" value="Unassembled WGS sequence"/>
</dbReference>
<proteinExistence type="predicted"/>
<organism evidence="2 3">
    <name type="scientific">Phaseolus angularis</name>
    <name type="common">Azuki bean</name>
    <name type="synonym">Vigna angularis</name>
    <dbReference type="NCBI Taxonomy" id="3914"/>
    <lineage>
        <taxon>Eukaryota</taxon>
        <taxon>Viridiplantae</taxon>
        <taxon>Streptophyta</taxon>
        <taxon>Embryophyta</taxon>
        <taxon>Tracheophyta</taxon>
        <taxon>Spermatophyta</taxon>
        <taxon>Magnoliopsida</taxon>
        <taxon>eudicotyledons</taxon>
        <taxon>Gunneridae</taxon>
        <taxon>Pentapetalae</taxon>
        <taxon>rosids</taxon>
        <taxon>fabids</taxon>
        <taxon>Fabales</taxon>
        <taxon>Fabaceae</taxon>
        <taxon>Papilionoideae</taxon>
        <taxon>50 kb inversion clade</taxon>
        <taxon>NPAAA clade</taxon>
        <taxon>indigoferoid/millettioid clade</taxon>
        <taxon>Phaseoleae</taxon>
        <taxon>Vigna</taxon>
    </lineage>
</organism>
<comment type="caution">
    <text evidence="2">The sequence shown here is derived from an EMBL/GenBank/DDBJ whole genome shotgun (WGS) entry which is preliminary data.</text>
</comment>
<evidence type="ECO:0000256" key="1">
    <source>
        <dbReference type="SAM" id="MobiDB-lite"/>
    </source>
</evidence>
<gene>
    <name evidence="2" type="ORF">HKW66_Vig0054530</name>
</gene>
<evidence type="ECO:0000313" key="3">
    <source>
        <dbReference type="Proteomes" id="UP000743370"/>
    </source>
</evidence>
<protein>
    <submittedName>
        <fullName evidence="2">Uncharacterized protein</fullName>
    </submittedName>
</protein>
<dbReference type="InterPro" id="IPR025322">
    <property type="entry name" value="PADRE_dom"/>
</dbReference>
<accession>A0A8T0L211</accession>
<dbReference type="Pfam" id="PF14009">
    <property type="entry name" value="PADRE"/>
    <property type="match status" value="1"/>
</dbReference>
<dbReference type="PANTHER" id="PTHR33148">
    <property type="entry name" value="PLASTID MOVEMENT IMPAIRED PROTEIN-RELATED"/>
    <property type="match status" value="1"/>
</dbReference>
<reference evidence="2 3" key="1">
    <citation type="submission" date="2020-05" db="EMBL/GenBank/DDBJ databases">
        <title>Vigna angularis (adzuki bean) Var. LongXiaoDou No. 4 denovo assembly.</title>
        <authorList>
            <person name="Xiang H."/>
        </authorList>
    </citation>
    <scope>NUCLEOTIDE SEQUENCE [LARGE SCALE GENOMIC DNA]</scope>
    <source>
        <tissue evidence="2">Leaf</tissue>
    </source>
</reference>
<dbReference type="EMBL" id="JABFOF010000002">
    <property type="protein sequence ID" value="KAG2406197.1"/>
    <property type="molecule type" value="Genomic_DNA"/>
</dbReference>
<name>A0A8T0L211_PHAAN</name>
<dbReference type="PANTHER" id="PTHR33148:SF46">
    <property type="entry name" value="EMB|CAB85509.1"/>
    <property type="match status" value="1"/>
</dbReference>
<evidence type="ECO:0000313" key="2">
    <source>
        <dbReference type="EMBL" id="KAG2406197.1"/>
    </source>
</evidence>